<proteinExistence type="predicted"/>
<reference evidence="1 2" key="1">
    <citation type="submission" date="2017-07" db="EMBL/GenBank/DDBJ databases">
        <title>Recovery of genomes from metagenomes via a dereplication, aggregation, and scoring strategy.</title>
        <authorList>
            <person name="Sieber C.M."/>
            <person name="Probst A.J."/>
            <person name="Sharrar A."/>
            <person name="Thomas B.C."/>
            <person name="Hess M."/>
            <person name="Tringe S.G."/>
            <person name="Banfield J.F."/>
        </authorList>
    </citation>
    <scope>NUCLEOTIDE SEQUENCE [LARGE SCALE GENOMIC DNA]</scope>
    <source>
        <strain evidence="1">JGI_Cruoil_03_51_56</strain>
    </source>
</reference>
<comment type="caution">
    <text evidence="1">The sequence shown here is derived from an EMBL/GenBank/DDBJ whole genome shotgun (WGS) entry which is preliminary data.</text>
</comment>
<dbReference type="Proteomes" id="UP000215559">
    <property type="component" value="Unassembled WGS sequence"/>
</dbReference>
<dbReference type="AlphaFoldDB" id="A0A235BPE9"/>
<evidence type="ECO:0000313" key="1">
    <source>
        <dbReference type="EMBL" id="OYD14056.1"/>
    </source>
</evidence>
<gene>
    <name evidence="1" type="ORF">CH330_09635</name>
</gene>
<accession>A0A235BPE9</accession>
<protein>
    <submittedName>
        <fullName evidence="1">Uncharacterized protein</fullName>
    </submittedName>
</protein>
<name>A0A235BPE9_UNCW3</name>
<dbReference type="EMBL" id="NOZP01000183">
    <property type="protein sequence ID" value="OYD14056.1"/>
    <property type="molecule type" value="Genomic_DNA"/>
</dbReference>
<evidence type="ECO:0000313" key="2">
    <source>
        <dbReference type="Proteomes" id="UP000215559"/>
    </source>
</evidence>
<organism evidence="1 2">
    <name type="scientific">candidate division WOR-3 bacterium JGI_Cruoil_03_51_56</name>
    <dbReference type="NCBI Taxonomy" id="1973747"/>
    <lineage>
        <taxon>Bacteria</taxon>
        <taxon>Bacteria division WOR-3</taxon>
    </lineage>
</organism>
<sequence length="70" mass="7360">MLVALTVLIAAGFVFAEWQPVGNGTGSAKITMLEQNAARTVFEVTVPGVEITPVVVEGEQFSQLTLPGEV</sequence>
<feature type="non-terminal residue" evidence="1">
    <location>
        <position position="70"/>
    </location>
</feature>